<evidence type="ECO:0000313" key="1">
    <source>
        <dbReference type="EMBL" id="KAG7096379.1"/>
    </source>
</evidence>
<dbReference type="KEGG" id="more:E1B28_003823"/>
<comment type="caution">
    <text evidence="1">The sequence shown here is derived from an EMBL/GenBank/DDBJ whole genome shotgun (WGS) entry which is preliminary data.</text>
</comment>
<protein>
    <submittedName>
        <fullName evidence="1">Uncharacterized protein</fullName>
    </submittedName>
</protein>
<organism evidence="1 2">
    <name type="scientific">Marasmius oreades</name>
    <name type="common">fairy-ring Marasmius</name>
    <dbReference type="NCBI Taxonomy" id="181124"/>
    <lineage>
        <taxon>Eukaryota</taxon>
        <taxon>Fungi</taxon>
        <taxon>Dikarya</taxon>
        <taxon>Basidiomycota</taxon>
        <taxon>Agaricomycotina</taxon>
        <taxon>Agaricomycetes</taxon>
        <taxon>Agaricomycetidae</taxon>
        <taxon>Agaricales</taxon>
        <taxon>Marasmiineae</taxon>
        <taxon>Marasmiaceae</taxon>
        <taxon>Marasmius</taxon>
    </lineage>
</organism>
<dbReference type="RefSeq" id="XP_043012849.1">
    <property type="nucleotide sequence ID" value="XM_043148257.1"/>
</dbReference>
<dbReference type="EMBL" id="CM032182">
    <property type="protein sequence ID" value="KAG7096379.1"/>
    <property type="molecule type" value="Genomic_DNA"/>
</dbReference>
<name>A0A9P7UXB6_9AGAR</name>
<sequence length="319" mass="37461">MRRGEITSQLDGLGFSREPGFRSSIQHPLVRQTKLLTQHEWCNIKPILIKVIQDFPAKVIQYERNERFRALNICFMSRYDDLCEEVQEETNRTLMPVDDFLASPAARTVNGLIYFSLPEMDEEDIFPAYIRDLRTHLDRLSGEWVRQKAKELKQSIHQSADKGYASYSDLRKNVFQCKACSKFFWVPQVYMHQCTKDDEEGTIEDKDKWPTDWKYPYNPSKMYPRFRIWNAKRFRWHASATMCAKKAMKLCGAKTVEELGKINPEVECMHKDCYGEGKNQHLVKWRDVKPCNFPPSPVHAISAVDKRETRKSRGLRRPG</sequence>
<accession>A0A9P7UXB6</accession>
<reference evidence="1" key="1">
    <citation type="journal article" date="2021" name="Genome Biol. Evol.">
        <title>The assembled and annotated genome of the fairy-ring fungus Marasmius oreades.</title>
        <authorList>
            <person name="Hiltunen M."/>
            <person name="Ament-Velasquez S.L."/>
            <person name="Johannesson H."/>
        </authorList>
    </citation>
    <scope>NUCLEOTIDE SEQUENCE</scope>
    <source>
        <strain evidence="1">03SP1</strain>
    </source>
</reference>
<evidence type="ECO:0000313" key="2">
    <source>
        <dbReference type="Proteomes" id="UP001049176"/>
    </source>
</evidence>
<keyword evidence="2" id="KW-1185">Reference proteome</keyword>
<proteinExistence type="predicted"/>
<gene>
    <name evidence="1" type="ORF">E1B28_003823</name>
</gene>
<dbReference type="GeneID" id="66072899"/>
<dbReference type="AlphaFoldDB" id="A0A9P7UXB6"/>
<dbReference type="Proteomes" id="UP001049176">
    <property type="component" value="Chromosome 2"/>
</dbReference>